<dbReference type="EMBL" id="RRYP01002432">
    <property type="protein sequence ID" value="TNV84771.1"/>
    <property type="molecule type" value="Genomic_DNA"/>
</dbReference>
<evidence type="ECO:0000313" key="1">
    <source>
        <dbReference type="EMBL" id="TNV84771.1"/>
    </source>
</evidence>
<dbReference type="Proteomes" id="UP000785679">
    <property type="component" value="Unassembled WGS sequence"/>
</dbReference>
<proteinExistence type="predicted"/>
<organism evidence="1 2">
    <name type="scientific">Halteria grandinella</name>
    <dbReference type="NCBI Taxonomy" id="5974"/>
    <lineage>
        <taxon>Eukaryota</taxon>
        <taxon>Sar</taxon>
        <taxon>Alveolata</taxon>
        <taxon>Ciliophora</taxon>
        <taxon>Intramacronucleata</taxon>
        <taxon>Spirotrichea</taxon>
        <taxon>Stichotrichia</taxon>
        <taxon>Sporadotrichida</taxon>
        <taxon>Halteriidae</taxon>
        <taxon>Halteria</taxon>
    </lineage>
</organism>
<reference evidence="1" key="1">
    <citation type="submission" date="2019-06" db="EMBL/GenBank/DDBJ databases">
        <authorList>
            <person name="Zheng W."/>
        </authorList>
    </citation>
    <scope>NUCLEOTIDE SEQUENCE</scope>
    <source>
        <strain evidence="1">QDHG01</strain>
    </source>
</reference>
<sequence>MNLSSILARIERKRGFQSAQSELGQAFLEFMLQSEWLISRILRSQTKNPYHTLSTSGNVSQLKKIVICKKSLVKYAQNMDIEPRFSTRLTK</sequence>
<protein>
    <submittedName>
        <fullName evidence="1">Uncharacterized protein</fullName>
    </submittedName>
</protein>
<dbReference type="AlphaFoldDB" id="A0A8J8T7Y7"/>
<gene>
    <name evidence="1" type="ORF">FGO68_gene1733</name>
</gene>
<keyword evidence="2" id="KW-1185">Reference proteome</keyword>
<comment type="caution">
    <text evidence="1">The sequence shown here is derived from an EMBL/GenBank/DDBJ whole genome shotgun (WGS) entry which is preliminary data.</text>
</comment>
<name>A0A8J8T7Y7_HALGN</name>
<evidence type="ECO:0000313" key="2">
    <source>
        <dbReference type="Proteomes" id="UP000785679"/>
    </source>
</evidence>
<accession>A0A8J8T7Y7</accession>